<protein>
    <submittedName>
        <fullName evidence="1">Uncharacterized protein</fullName>
    </submittedName>
</protein>
<proteinExistence type="predicted"/>
<name>A0A0S6VTL6_9BACT</name>
<organism evidence="1 2">
    <name type="scientific">Candidatus Moduliflexus flocculans</name>
    <dbReference type="NCBI Taxonomy" id="1499966"/>
    <lineage>
        <taxon>Bacteria</taxon>
        <taxon>Candidatus Moduliflexota</taxon>
        <taxon>Candidatus Moduliflexia</taxon>
        <taxon>Candidatus Moduliflexales</taxon>
        <taxon>Candidatus Moduliflexaceae</taxon>
    </lineage>
</organism>
<dbReference type="AlphaFoldDB" id="A0A0S6VTL6"/>
<dbReference type="HOGENOM" id="CLU_938968_0_0_0"/>
<accession>A0A0S6VTL6</accession>
<reference evidence="1 2" key="1">
    <citation type="journal article" date="2015" name="PeerJ">
        <title>First genomic representation of candidate bacterial phylum KSB3 points to enhanced environmental sensing as a trigger of wastewater bulking.</title>
        <authorList>
            <person name="Sekiguchi Y."/>
            <person name="Ohashi A."/>
            <person name="Parks D.H."/>
            <person name="Yamauchi T."/>
            <person name="Tyson G.W."/>
            <person name="Hugenholtz P."/>
        </authorList>
    </citation>
    <scope>NUCLEOTIDE SEQUENCE [LARGE SCALE GENOMIC DNA]</scope>
</reference>
<dbReference type="EMBL" id="DF820456">
    <property type="protein sequence ID" value="GAK50890.1"/>
    <property type="molecule type" value="Genomic_DNA"/>
</dbReference>
<evidence type="ECO:0000313" key="1">
    <source>
        <dbReference type="EMBL" id="GAK50890.1"/>
    </source>
</evidence>
<sequence length="296" mass="33101">MKIPKLIYLFLVIMFTMMSPGEVTAISGENACTKEGEHNTRRTFLEIYERGDFANAEQMLSLYYKRCGWPRYPDRRSTIDEIESFYWVKNDLMLAKQGIGKINDCLEIGITTLQEWPNYFSLVRDPELIASIKKNLALCEQIREETLGAFEQTPCQISAHPDAIAIPKSWGLTPEEGLCLYWHQGDGVSSFGDVPADKDLKSVVDHPRVVLIKKSRNKKGYSEEKLELEDGELASGELCGGSGLSLGGNANAHLIRIGGSVSYCWPGTASIVIDVVYTLSSDKRVQVYDELLVPVH</sequence>
<gene>
    <name evidence="1" type="ORF">U14_02132</name>
</gene>
<keyword evidence="2" id="KW-1185">Reference proteome</keyword>
<evidence type="ECO:0000313" key="2">
    <source>
        <dbReference type="Proteomes" id="UP000030700"/>
    </source>
</evidence>
<dbReference type="Proteomes" id="UP000030700">
    <property type="component" value="Unassembled WGS sequence"/>
</dbReference>